<keyword evidence="2" id="KW-1185">Reference proteome</keyword>
<gene>
    <name evidence="1" type="ORF">FN846DRAFT_1006697</name>
</gene>
<organism evidence="1 2">
    <name type="scientific">Sphaerosporella brunnea</name>
    <dbReference type="NCBI Taxonomy" id="1250544"/>
    <lineage>
        <taxon>Eukaryota</taxon>
        <taxon>Fungi</taxon>
        <taxon>Dikarya</taxon>
        <taxon>Ascomycota</taxon>
        <taxon>Pezizomycotina</taxon>
        <taxon>Pezizomycetes</taxon>
        <taxon>Pezizales</taxon>
        <taxon>Pyronemataceae</taxon>
        <taxon>Sphaerosporella</taxon>
    </lineage>
</organism>
<dbReference type="Proteomes" id="UP000326924">
    <property type="component" value="Unassembled WGS sequence"/>
</dbReference>
<evidence type="ECO:0000313" key="1">
    <source>
        <dbReference type="EMBL" id="KAA8914475.1"/>
    </source>
</evidence>
<dbReference type="AlphaFoldDB" id="A0A5J5FB44"/>
<comment type="caution">
    <text evidence="1">The sequence shown here is derived from an EMBL/GenBank/DDBJ whole genome shotgun (WGS) entry which is preliminary data.</text>
</comment>
<dbReference type="EMBL" id="VXIS01000005">
    <property type="protein sequence ID" value="KAA8914475.1"/>
    <property type="molecule type" value="Genomic_DNA"/>
</dbReference>
<name>A0A5J5FB44_9PEZI</name>
<accession>A0A5J5FB44</accession>
<proteinExistence type="predicted"/>
<evidence type="ECO:0000313" key="2">
    <source>
        <dbReference type="Proteomes" id="UP000326924"/>
    </source>
</evidence>
<protein>
    <submittedName>
        <fullName evidence="1">Uncharacterized protein</fullName>
    </submittedName>
</protein>
<dbReference type="InParanoid" id="A0A5J5FB44"/>
<reference evidence="1 2" key="1">
    <citation type="submission" date="2019-09" db="EMBL/GenBank/DDBJ databases">
        <title>Draft genome of the ectomycorrhizal ascomycete Sphaerosporella brunnea.</title>
        <authorList>
            <consortium name="DOE Joint Genome Institute"/>
            <person name="Benucci G.M."/>
            <person name="Marozzi G."/>
            <person name="Antonielli L."/>
            <person name="Sanchez S."/>
            <person name="Marco P."/>
            <person name="Wang X."/>
            <person name="Falini L.B."/>
            <person name="Barry K."/>
            <person name="Haridas S."/>
            <person name="Lipzen A."/>
            <person name="Labutti K."/>
            <person name="Grigoriev I.V."/>
            <person name="Murat C."/>
            <person name="Martin F."/>
            <person name="Albertini E."/>
            <person name="Donnini D."/>
            <person name="Bonito G."/>
        </authorList>
    </citation>
    <scope>NUCLEOTIDE SEQUENCE [LARGE SCALE GENOMIC DNA]</scope>
    <source>
        <strain evidence="1 2">Sb_GMNB300</strain>
    </source>
</reference>
<sequence>MNFFGTIFGLLLIFILGSSPLLIKTWGELKTVFRQLRVAKEQAGHDWLASVGCVALDTLVCVIRYSSRSSLMELQQFSNNYPICGHTECENVCQNASRSSEIWLTRSD</sequence>